<dbReference type="CDD" id="cd18032">
    <property type="entry name" value="DEXHc_RE_I_III_res"/>
    <property type="match status" value="1"/>
</dbReference>
<dbReference type="Proteomes" id="UP001447188">
    <property type="component" value="Unassembled WGS sequence"/>
</dbReference>
<feature type="domain" description="Helicase C-terminal" evidence="5">
    <location>
        <begin position="272"/>
        <end position="428"/>
    </location>
</feature>
<dbReference type="PANTHER" id="PTHR47396">
    <property type="entry name" value="TYPE I RESTRICTION ENZYME ECOKI R PROTEIN"/>
    <property type="match status" value="1"/>
</dbReference>
<feature type="coiled-coil region" evidence="2">
    <location>
        <begin position="417"/>
        <end position="447"/>
    </location>
</feature>
<sequence>MRAVCRALPTFARAIRQPCPPPLRSFRSLATAAAAPPFQLRDYQEDCIQAVLQHIDLGHRRMGVSLATGSGKTVIFTQLIERITHPISPLATQTLILVHRKELVEQAARHCRQHYPHMSVEIEMASSKATGTADVTIASIQSITSGDRITKFDASKFKLVLIDECHHAVAKKYLDCLDYFGLVEPTDTSPVLVGVSATMSRFDGLKLGKVLDHIVYHRDYMDMIKDNWLSPCHFTTVRSTVDLSQVRKTTVGDFQLADLGKAVNTYEANEVTVRAWLEKAGERKSTLVFCVDIAHVNDLTAHFRKFGIDARPITSNTILQDRRERLASFKRGEFKVLVNCGVFTEGTDIPNIDCVLLARPTRSKNLLVQMIGRGMRLHPSKKDCHVIDMVGTIAKGIVTVPTLFGLDPSEMVDNATVQEMKVKAEELAELAAEEEEGEETIDEAGSEFHAEPRPLNITFTEYETIWDLIADSAEEQHIRRSSEFAWVTICRDRYVLSLRDGYIKIEQEEDGTFTVTETRRVPPELTGTKYPVFQSRAIIEHAISLMAAAQGADTFASKRFHRSVLLLAAPWRSKPASPQQMEFLERFRDRLGLEDRELTKGQAADMITKLKHGAIGRFREAQREKKKLEKENASRAKNEEKEKKKVEKERAKDEALRQLRMREEVKVGRLDA</sequence>
<dbReference type="PROSITE" id="PS51194">
    <property type="entry name" value="HELICASE_CTER"/>
    <property type="match status" value="1"/>
</dbReference>
<feature type="domain" description="Helicase ATP-binding" evidence="4">
    <location>
        <begin position="53"/>
        <end position="217"/>
    </location>
</feature>
<dbReference type="Pfam" id="PF00271">
    <property type="entry name" value="Helicase_C"/>
    <property type="match status" value="1"/>
</dbReference>
<evidence type="ECO:0000313" key="6">
    <source>
        <dbReference type="EMBL" id="KAL0630821.1"/>
    </source>
</evidence>
<dbReference type="InterPro" id="IPR027417">
    <property type="entry name" value="P-loop_NTPase"/>
</dbReference>
<dbReference type="InterPro" id="IPR050742">
    <property type="entry name" value="Helicase_Restrict-Modif_Enz"/>
</dbReference>
<name>A0ABR3G5D5_9PEZI</name>
<feature type="region of interest" description="Disordered" evidence="3">
    <location>
        <begin position="621"/>
        <end position="655"/>
    </location>
</feature>
<dbReference type="InterPro" id="IPR014001">
    <property type="entry name" value="Helicase_ATP-bd"/>
</dbReference>
<dbReference type="PANTHER" id="PTHR47396:SF1">
    <property type="entry name" value="ATP-DEPENDENT HELICASE IRC3-RELATED"/>
    <property type="match status" value="1"/>
</dbReference>
<dbReference type="EMBL" id="JBBBZM010000370">
    <property type="protein sequence ID" value="KAL0630821.1"/>
    <property type="molecule type" value="Genomic_DNA"/>
</dbReference>
<protein>
    <submittedName>
        <fullName evidence="6">ATP-dependent helicase IRC3</fullName>
    </submittedName>
</protein>
<dbReference type="Pfam" id="PF04851">
    <property type="entry name" value="ResIII"/>
    <property type="match status" value="1"/>
</dbReference>
<gene>
    <name evidence="6" type="primary">irc3</name>
    <name evidence="6" type="ORF">Q9L58_010324</name>
</gene>
<dbReference type="SUPFAM" id="SSF52540">
    <property type="entry name" value="P-loop containing nucleoside triphosphate hydrolases"/>
    <property type="match status" value="1"/>
</dbReference>
<organism evidence="6 7">
    <name type="scientific">Discina gigas</name>
    <dbReference type="NCBI Taxonomy" id="1032678"/>
    <lineage>
        <taxon>Eukaryota</taxon>
        <taxon>Fungi</taxon>
        <taxon>Dikarya</taxon>
        <taxon>Ascomycota</taxon>
        <taxon>Pezizomycotina</taxon>
        <taxon>Pezizomycetes</taxon>
        <taxon>Pezizales</taxon>
        <taxon>Discinaceae</taxon>
        <taxon>Discina</taxon>
    </lineage>
</organism>
<dbReference type="Gene3D" id="3.40.50.300">
    <property type="entry name" value="P-loop containing nucleotide triphosphate hydrolases"/>
    <property type="match status" value="2"/>
</dbReference>
<keyword evidence="1 6" id="KW-0067">ATP-binding</keyword>
<evidence type="ECO:0000259" key="5">
    <source>
        <dbReference type="PROSITE" id="PS51194"/>
    </source>
</evidence>
<dbReference type="SMART" id="SM00490">
    <property type="entry name" value="HELICc"/>
    <property type="match status" value="1"/>
</dbReference>
<evidence type="ECO:0000259" key="4">
    <source>
        <dbReference type="PROSITE" id="PS51192"/>
    </source>
</evidence>
<dbReference type="GO" id="GO:0004386">
    <property type="term" value="F:helicase activity"/>
    <property type="evidence" value="ECO:0007669"/>
    <property type="project" value="UniProtKB-KW"/>
</dbReference>
<comment type="caution">
    <text evidence="6">The sequence shown here is derived from an EMBL/GenBank/DDBJ whole genome shotgun (WGS) entry which is preliminary data.</text>
</comment>
<keyword evidence="1 6" id="KW-0347">Helicase</keyword>
<dbReference type="SMART" id="SM00487">
    <property type="entry name" value="DEXDc"/>
    <property type="match status" value="1"/>
</dbReference>
<dbReference type="InterPro" id="IPR006935">
    <property type="entry name" value="Helicase/UvrB_N"/>
</dbReference>
<keyword evidence="1 6" id="KW-0378">Hydrolase</keyword>
<evidence type="ECO:0000313" key="7">
    <source>
        <dbReference type="Proteomes" id="UP001447188"/>
    </source>
</evidence>
<dbReference type="InterPro" id="IPR001650">
    <property type="entry name" value="Helicase_C-like"/>
</dbReference>
<dbReference type="PROSITE" id="PS51192">
    <property type="entry name" value="HELICASE_ATP_BIND_1"/>
    <property type="match status" value="1"/>
</dbReference>
<reference evidence="6 7" key="1">
    <citation type="submission" date="2024-02" db="EMBL/GenBank/DDBJ databases">
        <title>Discinaceae phylogenomics.</title>
        <authorList>
            <person name="Dirks A.C."/>
            <person name="James T.Y."/>
        </authorList>
    </citation>
    <scope>NUCLEOTIDE SEQUENCE [LARGE SCALE GENOMIC DNA]</scope>
    <source>
        <strain evidence="6 7">ACD0624</strain>
    </source>
</reference>
<keyword evidence="7" id="KW-1185">Reference proteome</keyword>
<keyword evidence="2" id="KW-0175">Coiled coil</keyword>
<evidence type="ECO:0000256" key="3">
    <source>
        <dbReference type="SAM" id="MobiDB-lite"/>
    </source>
</evidence>
<keyword evidence="1 6" id="KW-0547">Nucleotide-binding</keyword>
<evidence type="ECO:0000256" key="2">
    <source>
        <dbReference type="SAM" id="Coils"/>
    </source>
</evidence>
<accession>A0ABR3G5D5</accession>
<evidence type="ECO:0000256" key="1">
    <source>
        <dbReference type="ARBA" id="ARBA00022806"/>
    </source>
</evidence>
<dbReference type="CDD" id="cd18799">
    <property type="entry name" value="SF2_C_EcoAI-like"/>
    <property type="match status" value="1"/>
</dbReference>
<proteinExistence type="predicted"/>